<keyword evidence="6" id="KW-1185">Reference proteome</keyword>
<comment type="caution">
    <text evidence="3">The sequence shown here is derived from an EMBL/GenBank/DDBJ whole genome shotgun (WGS) entry which is preliminary data.</text>
</comment>
<proteinExistence type="predicted"/>
<reference evidence="4" key="1">
    <citation type="journal article" date="2014" name="Int. J. Syst. Evol. Microbiol.">
        <title>Complete genome of a new Firmicutes species belonging to the dominant human colonic microbiota ('Ruminococcus bicirculans') reveals two chromosomes and a selective capacity to utilize plant glucans.</title>
        <authorList>
            <consortium name="NISC Comparative Sequencing Program"/>
            <person name="Wegmann U."/>
            <person name="Louis P."/>
            <person name="Goesmann A."/>
            <person name="Henrissat B."/>
            <person name="Duncan S.H."/>
            <person name="Flint H.J."/>
        </authorList>
    </citation>
    <scope>NUCLEOTIDE SEQUENCE</scope>
    <source>
        <strain evidence="4">NBRC 107715</strain>
    </source>
</reference>
<reference evidence="4" key="4">
    <citation type="submission" date="2023-01" db="EMBL/GenBank/DDBJ databases">
        <title>Draft genome sequence of Methylobacterium oxalidis strain NBRC 107715.</title>
        <authorList>
            <person name="Sun Q."/>
            <person name="Mori K."/>
        </authorList>
    </citation>
    <scope>NUCLEOTIDE SEQUENCE</scope>
    <source>
        <strain evidence="4">NBRC 107715</strain>
    </source>
</reference>
<organism evidence="3 5">
    <name type="scientific">Methylobacterium oxalidis</name>
    <dbReference type="NCBI Taxonomy" id="944322"/>
    <lineage>
        <taxon>Bacteria</taxon>
        <taxon>Pseudomonadati</taxon>
        <taxon>Pseudomonadota</taxon>
        <taxon>Alphaproteobacteria</taxon>
        <taxon>Hyphomicrobiales</taxon>
        <taxon>Methylobacteriaceae</taxon>
        <taxon>Methylobacterium</taxon>
    </lineage>
</organism>
<feature type="transmembrane region" description="Helical" evidence="2">
    <location>
        <begin position="75"/>
        <end position="95"/>
    </location>
</feature>
<dbReference type="EMBL" id="BSPK01000083">
    <property type="protein sequence ID" value="GLS65807.1"/>
    <property type="molecule type" value="Genomic_DNA"/>
</dbReference>
<keyword evidence="2" id="KW-1133">Transmembrane helix</keyword>
<dbReference type="RefSeq" id="WP_147029172.1">
    <property type="nucleotide sequence ID" value="NZ_BJZU01000181.1"/>
</dbReference>
<dbReference type="OrthoDB" id="7997353at2"/>
<feature type="compositionally biased region" description="Low complexity" evidence="1">
    <location>
        <begin position="1"/>
        <end position="19"/>
    </location>
</feature>
<evidence type="ECO:0000313" key="4">
    <source>
        <dbReference type="EMBL" id="GLS65807.1"/>
    </source>
</evidence>
<dbReference type="Proteomes" id="UP001156856">
    <property type="component" value="Unassembled WGS sequence"/>
</dbReference>
<evidence type="ECO:0000256" key="2">
    <source>
        <dbReference type="SAM" id="Phobius"/>
    </source>
</evidence>
<accession>A0A512JCV0</accession>
<protein>
    <recommendedName>
        <fullName evidence="7">CsbD-like domain-containing protein</fullName>
    </recommendedName>
</protein>
<sequence length="116" mass="12272">MPETAAQNSSSQGSSGAKQSGRDQGQQRSESFADQAQSAVRGVADQASDMWDSASDQGQRYYRQGSQALGNMDGATLGGLFAAGALGFAIAWLIFGQSHASRDVARRMSRSSESYR</sequence>
<feature type="region of interest" description="Disordered" evidence="1">
    <location>
        <begin position="1"/>
        <end position="58"/>
    </location>
</feature>
<keyword evidence="2" id="KW-0812">Transmembrane</keyword>
<gene>
    <name evidence="4" type="ORF">GCM10007888_41890</name>
    <name evidence="3" type="ORF">MOX02_57990</name>
</gene>
<evidence type="ECO:0008006" key="7">
    <source>
        <dbReference type="Google" id="ProtNLM"/>
    </source>
</evidence>
<feature type="compositionally biased region" description="Polar residues" evidence="1">
    <location>
        <begin position="22"/>
        <end position="38"/>
    </location>
</feature>
<evidence type="ECO:0000313" key="6">
    <source>
        <dbReference type="Proteomes" id="UP001156856"/>
    </source>
</evidence>
<reference evidence="6" key="2">
    <citation type="journal article" date="2019" name="Int. J. Syst. Evol. Microbiol.">
        <title>The Global Catalogue of Microorganisms (GCM) 10K type strain sequencing project: providing services to taxonomists for standard genome sequencing and annotation.</title>
        <authorList>
            <consortium name="The Broad Institute Genomics Platform"/>
            <consortium name="The Broad Institute Genome Sequencing Center for Infectious Disease"/>
            <person name="Wu L."/>
            <person name="Ma J."/>
        </authorList>
    </citation>
    <scope>NUCLEOTIDE SEQUENCE [LARGE SCALE GENOMIC DNA]</scope>
    <source>
        <strain evidence="6">NBRC 107715</strain>
    </source>
</reference>
<dbReference type="Proteomes" id="UP000321960">
    <property type="component" value="Unassembled WGS sequence"/>
</dbReference>
<name>A0A512JCV0_9HYPH</name>
<reference evidence="3 5" key="3">
    <citation type="submission" date="2019-07" db="EMBL/GenBank/DDBJ databases">
        <title>Whole genome shotgun sequence of Methylobacterium oxalidis NBRC 107715.</title>
        <authorList>
            <person name="Hosoyama A."/>
            <person name="Uohara A."/>
            <person name="Ohji S."/>
            <person name="Ichikawa N."/>
        </authorList>
    </citation>
    <scope>NUCLEOTIDE SEQUENCE [LARGE SCALE GENOMIC DNA]</scope>
    <source>
        <strain evidence="3 5">NBRC 107715</strain>
    </source>
</reference>
<dbReference type="AlphaFoldDB" id="A0A512JCV0"/>
<keyword evidence="2" id="KW-0472">Membrane</keyword>
<evidence type="ECO:0000313" key="3">
    <source>
        <dbReference type="EMBL" id="GEP07761.1"/>
    </source>
</evidence>
<dbReference type="EMBL" id="BJZU01000181">
    <property type="protein sequence ID" value="GEP07761.1"/>
    <property type="molecule type" value="Genomic_DNA"/>
</dbReference>
<evidence type="ECO:0000313" key="5">
    <source>
        <dbReference type="Proteomes" id="UP000321960"/>
    </source>
</evidence>
<evidence type="ECO:0000256" key="1">
    <source>
        <dbReference type="SAM" id="MobiDB-lite"/>
    </source>
</evidence>